<sequence>MEHSMNSYMQHNPVACKPTSDNSPVEEESGWTAYFEDFSSNNNRENSYCSSFCSPSLVSDAASCAAWKLSEKHHLPDCSSIPKKLKFKKTRTEQIWFDDSLEDTASSPVNSPKVSDLKLIDMNPRKTDDHMYSSLGKGVASSELQPKERSINFNIGKNDCADLKRRGLCLVPLSMLVDYLG</sequence>
<protein>
    <submittedName>
        <fullName evidence="1">CTD small phosphatase-like protein 2</fullName>
    </submittedName>
</protein>
<accession>A0ACC1Z3E3</accession>
<proteinExistence type="predicted"/>
<evidence type="ECO:0000313" key="1">
    <source>
        <dbReference type="EMBL" id="KAJ4730018.1"/>
    </source>
</evidence>
<name>A0ACC1Z3E3_MELAZ</name>
<keyword evidence="2" id="KW-1185">Reference proteome</keyword>
<organism evidence="1 2">
    <name type="scientific">Melia azedarach</name>
    <name type="common">Chinaberry tree</name>
    <dbReference type="NCBI Taxonomy" id="155640"/>
    <lineage>
        <taxon>Eukaryota</taxon>
        <taxon>Viridiplantae</taxon>
        <taxon>Streptophyta</taxon>
        <taxon>Embryophyta</taxon>
        <taxon>Tracheophyta</taxon>
        <taxon>Spermatophyta</taxon>
        <taxon>Magnoliopsida</taxon>
        <taxon>eudicotyledons</taxon>
        <taxon>Gunneridae</taxon>
        <taxon>Pentapetalae</taxon>
        <taxon>rosids</taxon>
        <taxon>malvids</taxon>
        <taxon>Sapindales</taxon>
        <taxon>Meliaceae</taxon>
        <taxon>Melia</taxon>
    </lineage>
</organism>
<dbReference type="EMBL" id="CM051394">
    <property type="protein sequence ID" value="KAJ4730018.1"/>
    <property type="molecule type" value="Genomic_DNA"/>
</dbReference>
<comment type="caution">
    <text evidence="1">The sequence shown here is derived from an EMBL/GenBank/DDBJ whole genome shotgun (WGS) entry which is preliminary data.</text>
</comment>
<gene>
    <name evidence="1" type="ORF">OWV82_002705</name>
</gene>
<evidence type="ECO:0000313" key="2">
    <source>
        <dbReference type="Proteomes" id="UP001164539"/>
    </source>
</evidence>
<reference evidence="1 2" key="1">
    <citation type="journal article" date="2023" name="Science">
        <title>Complex scaffold remodeling in plant triterpene biosynthesis.</title>
        <authorList>
            <person name="De La Pena R."/>
            <person name="Hodgson H."/>
            <person name="Liu J.C."/>
            <person name="Stephenson M.J."/>
            <person name="Martin A.C."/>
            <person name="Owen C."/>
            <person name="Harkess A."/>
            <person name="Leebens-Mack J."/>
            <person name="Jimenez L.E."/>
            <person name="Osbourn A."/>
            <person name="Sattely E.S."/>
        </authorList>
    </citation>
    <scope>NUCLEOTIDE SEQUENCE [LARGE SCALE GENOMIC DNA]</scope>
    <source>
        <strain evidence="2">cv. JPN11</strain>
        <tissue evidence="1">Leaf</tissue>
    </source>
</reference>
<dbReference type="Proteomes" id="UP001164539">
    <property type="component" value="Chromosome 1"/>
</dbReference>